<keyword evidence="1" id="KW-1133">Transmembrane helix</keyword>
<evidence type="ECO:0000313" key="3">
    <source>
        <dbReference type="Proteomes" id="UP001235849"/>
    </source>
</evidence>
<gene>
    <name evidence="2" type="ORF">PMG25_17350</name>
</gene>
<accession>A0ABT7B9K7</accession>
<evidence type="ECO:0000313" key="2">
    <source>
        <dbReference type="EMBL" id="MDJ1175858.1"/>
    </source>
</evidence>
<feature type="transmembrane region" description="Helical" evidence="1">
    <location>
        <begin position="98"/>
        <end position="114"/>
    </location>
</feature>
<dbReference type="RefSeq" id="WP_283768151.1">
    <property type="nucleotide sequence ID" value="NZ_JAQOSO010000092.1"/>
</dbReference>
<protein>
    <submittedName>
        <fullName evidence="2">Zinc ribbon domain-containing protein</fullName>
    </submittedName>
</protein>
<proteinExistence type="predicted"/>
<name>A0ABT7B9K7_9CYAN</name>
<organism evidence="2 3">
    <name type="scientific">Roseofilum capinflatum BLCC-M114</name>
    <dbReference type="NCBI Taxonomy" id="3022440"/>
    <lineage>
        <taxon>Bacteria</taxon>
        <taxon>Bacillati</taxon>
        <taxon>Cyanobacteriota</taxon>
        <taxon>Cyanophyceae</taxon>
        <taxon>Desertifilales</taxon>
        <taxon>Desertifilaceae</taxon>
        <taxon>Roseofilum</taxon>
        <taxon>Roseofilum capinflatum</taxon>
    </lineage>
</organism>
<sequence length="115" mass="13039">MLKCPQCQQAIAPDAVSCPHCQFILKAYGHPGITLHRSQGEGYLCDTCIYHADDTCDFPQRPTAKDCTLYHNQEQPLVGPPRVQYQGGGWRSWLKQNPLWLILLALLLISLWLSF</sequence>
<reference evidence="2 3" key="1">
    <citation type="submission" date="2023-01" db="EMBL/GenBank/DDBJ databases">
        <title>Novel diversity within Roseofilum (Cyanobacteria; Desertifilaceae) from marine benthic mats with descriptions of four novel species.</title>
        <authorList>
            <person name="Wang Y."/>
            <person name="Berthold D.E."/>
            <person name="Hu J."/>
            <person name="Lefler F.W."/>
            <person name="Laughinghouse H.D. IV."/>
        </authorList>
    </citation>
    <scope>NUCLEOTIDE SEQUENCE [LARGE SCALE GENOMIC DNA]</scope>
    <source>
        <strain evidence="2 3">BLCC-M114</strain>
    </source>
</reference>
<keyword evidence="1" id="KW-0472">Membrane</keyword>
<dbReference type="Proteomes" id="UP001235849">
    <property type="component" value="Unassembled WGS sequence"/>
</dbReference>
<keyword evidence="1" id="KW-0812">Transmembrane</keyword>
<comment type="caution">
    <text evidence="2">The sequence shown here is derived from an EMBL/GenBank/DDBJ whole genome shotgun (WGS) entry which is preliminary data.</text>
</comment>
<evidence type="ECO:0000256" key="1">
    <source>
        <dbReference type="SAM" id="Phobius"/>
    </source>
</evidence>
<dbReference type="EMBL" id="JAQOSO010000092">
    <property type="protein sequence ID" value="MDJ1175858.1"/>
    <property type="molecule type" value="Genomic_DNA"/>
</dbReference>
<keyword evidence="3" id="KW-1185">Reference proteome</keyword>